<evidence type="ECO:0000313" key="3">
    <source>
        <dbReference type="Proteomes" id="UP000694005"/>
    </source>
</evidence>
<keyword evidence="1" id="KW-0812">Transmembrane</keyword>
<dbReference type="EMBL" id="LS974624">
    <property type="protein sequence ID" value="CAG7897580.1"/>
    <property type="molecule type" value="Genomic_DNA"/>
</dbReference>
<accession>A0A8D9M5A9</accession>
<keyword evidence="1" id="KW-1133">Transmembrane helix</keyword>
<organism evidence="2 3">
    <name type="scientific">Brassica campestris</name>
    <name type="common">Field mustard</name>
    <dbReference type="NCBI Taxonomy" id="3711"/>
    <lineage>
        <taxon>Eukaryota</taxon>
        <taxon>Viridiplantae</taxon>
        <taxon>Streptophyta</taxon>
        <taxon>Embryophyta</taxon>
        <taxon>Tracheophyta</taxon>
        <taxon>Spermatophyta</taxon>
        <taxon>Magnoliopsida</taxon>
        <taxon>eudicotyledons</taxon>
        <taxon>Gunneridae</taxon>
        <taxon>Pentapetalae</taxon>
        <taxon>rosids</taxon>
        <taxon>malvids</taxon>
        <taxon>Brassicales</taxon>
        <taxon>Brassicaceae</taxon>
        <taxon>Brassiceae</taxon>
        <taxon>Brassica</taxon>
    </lineage>
</organism>
<evidence type="ECO:0000256" key="1">
    <source>
        <dbReference type="SAM" id="Phobius"/>
    </source>
</evidence>
<dbReference type="InterPro" id="IPR040340">
    <property type="entry name" value="CEST/Y3IP1"/>
</dbReference>
<evidence type="ECO:0000313" key="2">
    <source>
        <dbReference type="EMBL" id="CAG7897580.1"/>
    </source>
</evidence>
<dbReference type="GO" id="GO:0080183">
    <property type="term" value="P:response to photooxidative stress"/>
    <property type="evidence" value="ECO:0007669"/>
    <property type="project" value="InterPro"/>
</dbReference>
<gene>
    <name evidence="2" type="ORF">BRAPAZ1V2_A08P12460.2</name>
</gene>
<proteinExistence type="predicted"/>
<reference evidence="2 3" key="1">
    <citation type="submission" date="2021-07" db="EMBL/GenBank/DDBJ databases">
        <authorList>
            <consortium name="Genoscope - CEA"/>
            <person name="William W."/>
        </authorList>
    </citation>
    <scope>NUCLEOTIDE SEQUENCE [LARGE SCALE GENOMIC DNA]</scope>
</reference>
<dbReference type="GO" id="GO:0048564">
    <property type="term" value="P:photosystem I assembly"/>
    <property type="evidence" value="ECO:0007669"/>
    <property type="project" value="InterPro"/>
</dbReference>
<feature type="transmembrane region" description="Helical" evidence="1">
    <location>
        <begin position="299"/>
        <end position="315"/>
    </location>
</feature>
<dbReference type="Gramene" id="A08p12460.2_BraZ1">
    <property type="protein sequence ID" value="A08p12460.2_BraZ1.CDS"/>
    <property type="gene ID" value="A08g12460.2_BraZ1"/>
</dbReference>
<keyword evidence="1" id="KW-0472">Membrane</keyword>
<name>A0A8D9M5A9_BRACM</name>
<sequence length="352" mass="39803">MLAHDDGLDNEWKGFTVFPEVNPSPNPNYSFNFLVKKATVESEKSTGSISSRSSAKDDSFRMVLPPAMPPPRDSTVPLPMFPEPTRTRKKLSPQESFLFMTKSLYSKKIFYKEEDFKCNAFCLSLPGLGKHKPVRSSKRKDSMEKKKMITASSFTSVEKYEWSHSWTSTTSLTQDNGRSYFDLPIDPNPNPLSQIRHLHRGVFGEASETSLCSSFLSPPLAFVRSETVPPALHTRSLGKNSGGSGYSRGGGGGGCHCGGCGYRGGRREDEELVVIMDAVMVDAMVVDVDTEVEDVRRRMWWWMPWLWMLLWWMWIRRWKMRGGGSGGGCRVGGCCGGGCEYEVEDMRRRRWW</sequence>
<dbReference type="AlphaFoldDB" id="A0A8D9M5A9"/>
<dbReference type="PANTHER" id="PTHR33672:SF19">
    <property type="entry name" value="(RAPE) HYPOTHETICAL PROTEIN"/>
    <property type="match status" value="1"/>
</dbReference>
<dbReference type="GO" id="GO:0009535">
    <property type="term" value="C:chloroplast thylakoid membrane"/>
    <property type="evidence" value="ECO:0007669"/>
    <property type="project" value="InterPro"/>
</dbReference>
<dbReference type="PANTHER" id="PTHR33672">
    <property type="entry name" value="YCF3-INTERACTING PROTEIN 1, CHLOROPLASTIC"/>
    <property type="match status" value="1"/>
</dbReference>
<protein>
    <submittedName>
        <fullName evidence="2">Uncharacterized protein</fullName>
    </submittedName>
</protein>
<dbReference type="Proteomes" id="UP000694005">
    <property type="component" value="Chromosome A08"/>
</dbReference>